<keyword evidence="1" id="KW-0732">Signal</keyword>
<dbReference type="Proteomes" id="UP000634136">
    <property type="component" value="Unassembled WGS sequence"/>
</dbReference>
<organism evidence="2 3">
    <name type="scientific">Senna tora</name>
    <dbReference type="NCBI Taxonomy" id="362788"/>
    <lineage>
        <taxon>Eukaryota</taxon>
        <taxon>Viridiplantae</taxon>
        <taxon>Streptophyta</taxon>
        <taxon>Embryophyta</taxon>
        <taxon>Tracheophyta</taxon>
        <taxon>Spermatophyta</taxon>
        <taxon>Magnoliopsida</taxon>
        <taxon>eudicotyledons</taxon>
        <taxon>Gunneridae</taxon>
        <taxon>Pentapetalae</taxon>
        <taxon>rosids</taxon>
        <taxon>fabids</taxon>
        <taxon>Fabales</taxon>
        <taxon>Fabaceae</taxon>
        <taxon>Caesalpinioideae</taxon>
        <taxon>Cassia clade</taxon>
        <taxon>Senna</taxon>
    </lineage>
</organism>
<accession>A0A834WQ02</accession>
<gene>
    <name evidence="2" type="ORF">G2W53_018600</name>
</gene>
<feature type="signal peptide" evidence="1">
    <location>
        <begin position="1"/>
        <end position="16"/>
    </location>
</feature>
<feature type="chain" id="PRO_5032633890" evidence="1">
    <location>
        <begin position="17"/>
        <end position="75"/>
    </location>
</feature>
<evidence type="ECO:0000313" key="2">
    <source>
        <dbReference type="EMBL" id="KAF7827436.1"/>
    </source>
</evidence>
<keyword evidence="3" id="KW-1185">Reference proteome</keyword>
<comment type="caution">
    <text evidence="2">The sequence shown here is derived from an EMBL/GenBank/DDBJ whole genome shotgun (WGS) entry which is preliminary data.</text>
</comment>
<evidence type="ECO:0000256" key="1">
    <source>
        <dbReference type="SAM" id="SignalP"/>
    </source>
</evidence>
<reference evidence="2" key="1">
    <citation type="submission" date="2020-09" db="EMBL/GenBank/DDBJ databases">
        <title>Genome-Enabled Discovery of Anthraquinone Biosynthesis in Senna tora.</title>
        <authorList>
            <person name="Kang S.-H."/>
            <person name="Pandey R.P."/>
            <person name="Lee C.-M."/>
            <person name="Sim J.-S."/>
            <person name="Jeong J.-T."/>
            <person name="Choi B.-S."/>
            <person name="Jung M."/>
            <person name="Ginzburg D."/>
            <person name="Zhao K."/>
            <person name="Won S.Y."/>
            <person name="Oh T.-J."/>
            <person name="Yu Y."/>
            <person name="Kim N.-H."/>
            <person name="Lee O.R."/>
            <person name="Lee T.-H."/>
            <person name="Bashyal P."/>
            <person name="Kim T.-S."/>
            <person name="Lee W.-H."/>
            <person name="Kawkins C."/>
            <person name="Kim C.-K."/>
            <person name="Kim J.S."/>
            <person name="Ahn B.O."/>
            <person name="Rhee S.Y."/>
            <person name="Sohng J.K."/>
        </authorList>
    </citation>
    <scope>NUCLEOTIDE SEQUENCE</scope>
    <source>
        <tissue evidence="2">Leaf</tissue>
    </source>
</reference>
<evidence type="ECO:0000313" key="3">
    <source>
        <dbReference type="Proteomes" id="UP000634136"/>
    </source>
</evidence>
<proteinExistence type="predicted"/>
<name>A0A834WQ02_9FABA</name>
<dbReference type="AlphaFoldDB" id="A0A834WQ02"/>
<sequence length="75" mass="8550">MCFSLCSIVILSSSAPSWLDFAVPFFLKVGVRTKFDLHNNESEAWTEFNSGLNIMNQKVEFSWESCNSEKNPIVQ</sequence>
<dbReference type="EMBL" id="JAAIUW010000006">
    <property type="protein sequence ID" value="KAF7827436.1"/>
    <property type="molecule type" value="Genomic_DNA"/>
</dbReference>
<protein>
    <submittedName>
        <fullName evidence="2">Uncharacterized protein</fullName>
    </submittedName>
</protein>